<gene>
    <name evidence="7" type="ORF">AQUCO_02000259v1</name>
</gene>
<keyword evidence="1" id="KW-0521">NADP</keyword>
<keyword evidence="8" id="KW-1185">Reference proteome</keyword>
<keyword evidence="2 4" id="KW-0560">Oxidoreductase</keyword>
<accession>A0A2G5DGR3</accession>
<dbReference type="OrthoDB" id="298012at2759"/>
<dbReference type="InterPro" id="IPR006139">
    <property type="entry name" value="D-isomer_2_OHA_DH_cat_dom"/>
</dbReference>
<evidence type="ECO:0000256" key="4">
    <source>
        <dbReference type="RuleBase" id="RU003719"/>
    </source>
</evidence>
<evidence type="ECO:0000256" key="1">
    <source>
        <dbReference type="ARBA" id="ARBA00022857"/>
    </source>
</evidence>
<evidence type="ECO:0000256" key="2">
    <source>
        <dbReference type="ARBA" id="ARBA00023002"/>
    </source>
</evidence>
<dbReference type="EMBL" id="KZ305037">
    <property type="protein sequence ID" value="PIA42682.1"/>
    <property type="molecule type" value="Genomic_DNA"/>
</dbReference>
<dbReference type="CDD" id="cd12156">
    <property type="entry name" value="HPPR"/>
    <property type="match status" value="1"/>
</dbReference>
<dbReference type="Gene3D" id="3.40.50.720">
    <property type="entry name" value="NAD(P)-binding Rossmann-like Domain"/>
    <property type="match status" value="2"/>
</dbReference>
<dbReference type="InterPro" id="IPR029752">
    <property type="entry name" value="D-isomer_DH_CS1"/>
</dbReference>
<dbReference type="InterPro" id="IPR006140">
    <property type="entry name" value="D-isomer_DH_NAD-bd"/>
</dbReference>
<dbReference type="AlphaFoldDB" id="A0A2G5DGR3"/>
<dbReference type="GO" id="GO:0051287">
    <property type="term" value="F:NAD binding"/>
    <property type="evidence" value="ECO:0007669"/>
    <property type="project" value="InterPro"/>
</dbReference>
<evidence type="ECO:0000256" key="3">
    <source>
        <dbReference type="ARBA" id="ARBA00023027"/>
    </source>
</evidence>
<organism evidence="7 8">
    <name type="scientific">Aquilegia coerulea</name>
    <name type="common">Rocky mountain columbine</name>
    <dbReference type="NCBI Taxonomy" id="218851"/>
    <lineage>
        <taxon>Eukaryota</taxon>
        <taxon>Viridiplantae</taxon>
        <taxon>Streptophyta</taxon>
        <taxon>Embryophyta</taxon>
        <taxon>Tracheophyta</taxon>
        <taxon>Spermatophyta</taxon>
        <taxon>Magnoliopsida</taxon>
        <taxon>Ranunculales</taxon>
        <taxon>Ranunculaceae</taxon>
        <taxon>Thalictroideae</taxon>
        <taxon>Aquilegia</taxon>
    </lineage>
</organism>
<evidence type="ECO:0000259" key="5">
    <source>
        <dbReference type="Pfam" id="PF00389"/>
    </source>
</evidence>
<dbReference type="InParanoid" id="A0A2G5DGR3"/>
<dbReference type="InterPro" id="IPR036291">
    <property type="entry name" value="NAD(P)-bd_dom_sf"/>
</dbReference>
<dbReference type="PANTHER" id="PTHR10996">
    <property type="entry name" value="2-HYDROXYACID DEHYDROGENASE-RELATED"/>
    <property type="match status" value="1"/>
</dbReference>
<dbReference type="Pfam" id="PF02826">
    <property type="entry name" value="2-Hacid_dh_C"/>
    <property type="match status" value="1"/>
</dbReference>
<dbReference type="InterPro" id="IPR050223">
    <property type="entry name" value="D-isomer_2-hydroxyacid_DH"/>
</dbReference>
<dbReference type="Pfam" id="PF00389">
    <property type="entry name" value="2-Hacid_dh"/>
    <property type="match status" value="1"/>
</dbReference>
<reference evidence="7 8" key="1">
    <citation type="submission" date="2017-09" db="EMBL/GenBank/DDBJ databases">
        <title>WGS assembly of Aquilegia coerulea Goldsmith.</title>
        <authorList>
            <person name="Hodges S."/>
            <person name="Kramer E."/>
            <person name="Nordborg M."/>
            <person name="Tomkins J."/>
            <person name="Borevitz J."/>
            <person name="Derieg N."/>
            <person name="Yan J."/>
            <person name="Mihaltcheva S."/>
            <person name="Hayes R.D."/>
            <person name="Rokhsar D."/>
        </authorList>
    </citation>
    <scope>NUCLEOTIDE SEQUENCE [LARGE SCALE GENOMIC DNA]</scope>
    <source>
        <strain evidence="8">cv. Goldsmith</strain>
    </source>
</reference>
<dbReference type="PANTHER" id="PTHR10996:SF178">
    <property type="entry name" value="2-HYDROXYACID DEHYDROGENASE YGL185C-RELATED"/>
    <property type="match status" value="1"/>
</dbReference>
<feature type="domain" description="D-isomer specific 2-hydroxyacid dehydrogenase catalytic" evidence="5">
    <location>
        <begin position="8"/>
        <end position="310"/>
    </location>
</feature>
<dbReference type="FunFam" id="3.40.50.720:FF:000213">
    <property type="entry name" value="Putative 2-hydroxyacid dehydrogenase"/>
    <property type="match status" value="1"/>
</dbReference>
<dbReference type="GO" id="GO:0016618">
    <property type="term" value="F:hydroxypyruvate reductase [NAD(P)H] activity"/>
    <property type="evidence" value="ECO:0007669"/>
    <property type="project" value="TreeGrafter"/>
</dbReference>
<comment type="similarity">
    <text evidence="4">Belongs to the D-isomer specific 2-hydroxyacid dehydrogenase family.</text>
</comment>
<evidence type="ECO:0000313" key="8">
    <source>
        <dbReference type="Proteomes" id="UP000230069"/>
    </source>
</evidence>
<dbReference type="FunCoup" id="A0A2G5DGR3">
    <property type="interactions" value="2054"/>
</dbReference>
<dbReference type="Proteomes" id="UP000230069">
    <property type="component" value="Unassembled WGS sequence"/>
</dbReference>
<name>A0A2G5DGR3_AQUCA</name>
<dbReference type="SUPFAM" id="SSF51735">
    <property type="entry name" value="NAD(P)-binding Rossmann-fold domains"/>
    <property type="match status" value="1"/>
</dbReference>
<dbReference type="STRING" id="218851.A0A2G5DGR3"/>
<protein>
    <submittedName>
        <fullName evidence="7">Uncharacterized protein</fullName>
    </submittedName>
</protein>
<evidence type="ECO:0000259" key="6">
    <source>
        <dbReference type="Pfam" id="PF02826"/>
    </source>
</evidence>
<dbReference type="PROSITE" id="PS00065">
    <property type="entry name" value="D_2_HYDROXYACID_DH_1"/>
    <property type="match status" value="1"/>
</dbReference>
<proteinExistence type="inferred from homology"/>
<dbReference type="SUPFAM" id="SSF52283">
    <property type="entry name" value="Formate/glycerate dehydrogenase catalytic domain-like"/>
    <property type="match status" value="1"/>
</dbReference>
<dbReference type="GO" id="GO:0030267">
    <property type="term" value="F:glyoxylate reductase (NADPH) activity"/>
    <property type="evidence" value="ECO:0007669"/>
    <property type="project" value="TreeGrafter"/>
</dbReference>
<evidence type="ECO:0000313" key="7">
    <source>
        <dbReference type="EMBL" id="PIA42682.1"/>
    </source>
</evidence>
<dbReference type="GO" id="GO:0005829">
    <property type="term" value="C:cytosol"/>
    <property type="evidence" value="ECO:0007669"/>
    <property type="project" value="TreeGrafter"/>
</dbReference>
<keyword evidence="3" id="KW-0520">NAD</keyword>
<sequence length="311" mass="33906">MEPIGVLVLCGMCDYFEEELKKKFKVLKFSENKEGFLKENGNSIRGVIGNGVIGASSELIDSLPKLEIVASHSVGLDKIDLKKCKERGIRVTYTPDVLTDDVADLAIALILTTLRKICESDRYVRSGLWKKGDFKLSTKFTGKSVGIIGLGKIGTAIAKRAEAFNCPISYFSRSEKPNTNYKYFSNVLDLAANCQILVVACSLNEGTRHIVNREVIDILGPQGFIINIARGLHIDEPELVSALVEGRLGGAGLDVYVNEPGIPEQLLGLDNVVLVPHIGSNTLETRKAMADLVIGNLEAHFLNKPLLTPVI</sequence>
<feature type="domain" description="D-isomer specific 2-hydroxyacid dehydrogenase NAD-binding" evidence="6">
    <location>
        <begin position="107"/>
        <end position="279"/>
    </location>
</feature>